<reference evidence="2" key="2">
    <citation type="journal article" date="2024" name="Plant">
        <title>Genomic evolution and insights into agronomic trait innovations of Sesamum species.</title>
        <authorList>
            <person name="Miao H."/>
            <person name="Wang L."/>
            <person name="Qu L."/>
            <person name="Liu H."/>
            <person name="Sun Y."/>
            <person name="Le M."/>
            <person name="Wang Q."/>
            <person name="Wei S."/>
            <person name="Zheng Y."/>
            <person name="Lin W."/>
            <person name="Duan Y."/>
            <person name="Cao H."/>
            <person name="Xiong S."/>
            <person name="Wang X."/>
            <person name="Wei L."/>
            <person name="Li C."/>
            <person name="Ma Q."/>
            <person name="Ju M."/>
            <person name="Zhao R."/>
            <person name="Li G."/>
            <person name="Mu C."/>
            <person name="Tian Q."/>
            <person name="Mei H."/>
            <person name="Zhang T."/>
            <person name="Gao T."/>
            <person name="Zhang H."/>
        </authorList>
    </citation>
    <scope>NUCLEOTIDE SEQUENCE</scope>
    <source>
        <strain evidence="2">K16</strain>
    </source>
</reference>
<comment type="caution">
    <text evidence="2">The sequence shown here is derived from an EMBL/GenBank/DDBJ whole genome shotgun (WGS) entry which is preliminary data.</text>
</comment>
<evidence type="ECO:0000313" key="2">
    <source>
        <dbReference type="EMBL" id="KAK4387522.1"/>
    </source>
</evidence>
<feature type="compositionally biased region" description="Polar residues" evidence="1">
    <location>
        <begin position="60"/>
        <end position="76"/>
    </location>
</feature>
<dbReference type="PANTHER" id="PTHR34282:SF1">
    <property type="entry name" value="DUF3741 DOMAIN-CONTAINING PROTEIN"/>
    <property type="match status" value="1"/>
</dbReference>
<feature type="compositionally biased region" description="Polar residues" evidence="1">
    <location>
        <begin position="25"/>
        <end position="37"/>
    </location>
</feature>
<dbReference type="EMBL" id="JACGWL010000014">
    <property type="protein sequence ID" value="KAK4387522.1"/>
    <property type="molecule type" value="Genomic_DNA"/>
</dbReference>
<name>A0AAE1W6A6_9LAMI</name>
<feature type="region of interest" description="Disordered" evidence="1">
    <location>
        <begin position="22"/>
        <end position="76"/>
    </location>
</feature>
<dbReference type="AlphaFoldDB" id="A0AAE1W6A6"/>
<evidence type="ECO:0000256" key="1">
    <source>
        <dbReference type="SAM" id="MobiDB-lite"/>
    </source>
</evidence>
<evidence type="ECO:0000313" key="3">
    <source>
        <dbReference type="Proteomes" id="UP001289374"/>
    </source>
</evidence>
<gene>
    <name evidence="2" type="ORF">Sango_2358800</name>
</gene>
<keyword evidence="3" id="KW-1185">Reference proteome</keyword>
<dbReference type="PANTHER" id="PTHR34282">
    <property type="entry name" value="OS01G0228800 PROTEIN-RELATED"/>
    <property type="match status" value="1"/>
</dbReference>
<dbReference type="Proteomes" id="UP001289374">
    <property type="component" value="Unassembled WGS sequence"/>
</dbReference>
<accession>A0AAE1W6A6</accession>
<organism evidence="2 3">
    <name type="scientific">Sesamum angolense</name>
    <dbReference type="NCBI Taxonomy" id="2727404"/>
    <lineage>
        <taxon>Eukaryota</taxon>
        <taxon>Viridiplantae</taxon>
        <taxon>Streptophyta</taxon>
        <taxon>Embryophyta</taxon>
        <taxon>Tracheophyta</taxon>
        <taxon>Spermatophyta</taxon>
        <taxon>Magnoliopsida</taxon>
        <taxon>eudicotyledons</taxon>
        <taxon>Gunneridae</taxon>
        <taxon>Pentapetalae</taxon>
        <taxon>asterids</taxon>
        <taxon>lamiids</taxon>
        <taxon>Lamiales</taxon>
        <taxon>Pedaliaceae</taxon>
        <taxon>Sesamum</taxon>
    </lineage>
</organism>
<proteinExistence type="predicted"/>
<reference evidence="2" key="1">
    <citation type="submission" date="2020-06" db="EMBL/GenBank/DDBJ databases">
        <authorList>
            <person name="Li T."/>
            <person name="Hu X."/>
            <person name="Zhang T."/>
            <person name="Song X."/>
            <person name="Zhang H."/>
            <person name="Dai N."/>
            <person name="Sheng W."/>
            <person name="Hou X."/>
            <person name="Wei L."/>
        </authorList>
    </citation>
    <scope>NUCLEOTIDE SEQUENCE</scope>
    <source>
        <strain evidence="2">K16</strain>
        <tissue evidence="2">Leaf</tissue>
    </source>
</reference>
<protein>
    <submittedName>
        <fullName evidence="2">Uncharacterized protein</fullName>
    </submittedName>
</protein>
<sequence length="264" mass="29256">MATKSDFAQKLLTDLRLRKERMAAAQNSSRQSGQTSRVVHGNPGRTSRGARQINAVESAGSRTGNTSRMSNGGSRSINIKESSNQIVLYESGQSSRQVRDLSMAIALPLRIVEISVNWCFQQNSIEVGKQLLKGAIDLEESLRMLVNLQEASKYGNGAQKKSRFFDKPSRNARFVQGATRLKQQALSYPDKNSEQPIGNSEMVLHRRSTSYVQDLSLSTQVKLSSNVSSSQTAQEKGRISNVIAKLMGLEETPQKEDSIRMKMM</sequence>